<dbReference type="OrthoDB" id="2020070at2759"/>
<evidence type="ECO:0000313" key="4">
    <source>
        <dbReference type="Proteomes" id="UP000241818"/>
    </source>
</evidence>
<dbReference type="AlphaFoldDB" id="A0A2T3ATR9"/>
<dbReference type="GeneID" id="36576458"/>
<feature type="domain" description="LYC1 C-terminal" evidence="2">
    <location>
        <begin position="175"/>
        <end position="386"/>
    </location>
</feature>
<dbReference type="InParanoid" id="A0A2T3ATR9"/>
<dbReference type="STRING" id="857342.A0A2T3ATR9"/>
<dbReference type="InterPro" id="IPR055100">
    <property type="entry name" value="GNAT_LYC1-like"/>
</dbReference>
<dbReference type="PANTHER" id="PTHR34815:SF4">
    <property type="entry name" value="N-ACETYLTRANSFERASE DOMAIN-CONTAINING PROTEIN"/>
    <property type="match status" value="1"/>
</dbReference>
<accession>A0A2T3ATR9</accession>
<name>A0A2T3ATR9_AMORE</name>
<dbReference type="PANTHER" id="PTHR34815">
    <property type="entry name" value="LYSINE ACETYLTRANSFERASE"/>
    <property type="match status" value="1"/>
</dbReference>
<protein>
    <recommendedName>
        <fullName evidence="2">LYC1 C-terminal domain-containing protein</fullName>
    </recommendedName>
</protein>
<organism evidence="3 4">
    <name type="scientific">Amorphotheca resinae ATCC 22711</name>
    <dbReference type="NCBI Taxonomy" id="857342"/>
    <lineage>
        <taxon>Eukaryota</taxon>
        <taxon>Fungi</taxon>
        <taxon>Dikarya</taxon>
        <taxon>Ascomycota</taxon>
        <taxon>Pezizomycotina</taxon>
        <taxon>Leotiomycetes</taxon>
        <taxon>Helotiales</taxon>
        <taxon>Amorphothecaceae</taxon>
        <taxon>Amorphotheca</taxon>
    </lineage>
</organism>
<dbReference type="SUPFAM" id="SSF55729">
    <property type="entry name" value="Acyl-CoA N-acyltransferases (Nat)"/>
    <property type="match status" value="1"/>
</dbReference>
<dbReference type="FunCoup" id="A0A2T3ATR9">
    <property type="interactions" value="88"/>
</dbReference>
<evidence type="ECO:0000313" key="3">
    <source>
        <dbReference type="EMBL" id="PSS10851.1"/>
    </source>
</evidence>
<dbReference type="RefSeq" id="XP_024718030.1">
    <property type="nucleotide sequence ID" value="XM_024868377.1"/>
</dbReference>
<feature type="region of interest" description="Disordered" evidence="1">
    <location>
        <begin position="1"/>
        <end position="23"/>
    </location>
</feature>
<dbReference type="Proteomes" id="UP000241818">
    <property type="component" value="Unassembled WGS sequence"/>
</dbReference>
<evidence type="ECO:0000256" key="1">
    <source>
        <dbReference type="SAM" id="MobiDB-lite"/>
    </source>
</evidence>
<gene>
    <name evidence="3" type="ORF">M430DRAFT_53397</name>
</gene>
<reference evidence="3 4" key="1">
    <citation type="journal article" date="2018" name="New Phytol.">
        <title>Comparative genomics and transcriptomics depict ericoid mycorrhizal fungi as versatile saprotrophs and plant mutualists.</title>
        <authorList>
            <person name="Martino E."/>
            <person name="Morin E."/>
            <person name="Grelet G.A."/>
            <person name="Kuo A."/>
            <person name="Kohler A."/>
            <person name="Daghino S."/>
            <person name="Barry K.W."/>
            <person name="Cichocki N."/>
            <person name="Clum A."/>
            <person name="Dockter R.B."/>
            <person name="Hainaut M."/>
            <person name="Kuo R.C."/>
            <person name="LaButti K."/>
            <person name="Lindahl B.D."/>
            <person name="Lindquist E.A."/>
            <person name="Lipzen A."/>
            <person name="Khouja H.R."/>
            <person name="Magnuson J."/>
            <person name="Murat C."/>
            <person name="Ohm R.A."/>
            <person name="Singer S.W."/>
            <person name="Spatafora J.W."/>
            <person name="Wang M."/>
            <person name="Veneault-Fourrey C."/>
            <person name="Henrissat B."/>
            <person name="Grigoriev I.V."/>
            <person name="Martin F.M."/>
            <person name="Perotto S."/>
        </authorList>
    </citation>
    <scope>NUCLEOTIDE SEQUENCE [LARGE SCALE GENOMIC DNA]</scope>
    <source>
        <strain evidence="3 4">ATCC 22711</strain>
    </source>
</reference>
<sequence>MGSTLPTSDLLPSASSPSLHLTHPTPLERTATWTLNSRNWGGALGLESYIERETYLMNVPLARDGGITHWILTSSSAPPSSRPILASCESLRKPALVRTPEGEIKELITHGIGSVFCDPQYRGRGYASRMLKELGKELKTWQVGEGKECLFSILYSDIGKKYYAGLGWAAFPSTHIAFPPSSSSSPKTGNIATPLTYPDLPSLCALDEKYIRDELANAKGGKVQVALLPNYDTMQWHHHREDFVTKKLFGHSPTVKGAIAGSPGSRVWAIWTRNFYGPLDSQSSHNTFHILRVVIEDKSASAAAANVGKLRSIIERAQDEAREWKLGHVEMWNPTPYAKGLIEKLGIEYKEVDREEESIASLMWYGAGNGGTDEIEWVANEKFGWC</sequence>
<dbReference type="InterPro" id="IPR053013">
    <property type="entry name" value="LAT"/>
</dbReference>
<evidence type="ECO:0000259" key="2">
    <source>
        <dbReference type="Pfam" id="PF22998"/>
    </source>
</evidence>
<dbReference type="EMBL" id="KZ679016">
    <property type="protein sequence ID" value="PSS10851.1"/>
    <property type="molecule type" value="Genomic_DNA"/>
</dbReference>
<dbReference type="Pfam" id="PF22998">
    <property type="entry name" value="GNAT_LYC1-like"/>
    <property type="match status" value="1"/>
</dbReference>
<keyword evidence="4" id="KW-1185">Reference proteome</keyword>
<dbReference type="Gene3D" id="3.40.630.30">
    <property type="match status" value="1"/>
</dbReference>
<dbReference type="InterPro" id="IPR016181">
    <property type="entry name" value="Acyl_CoA_acyltransferase"/>
</dbReference>
<proteinExistence type="predicted"/>
<dbReference type="CDD" id="cd04301">
    <property type="entry name" value="NAT_SF"/>
    <property type="match status" value="1"/>
</dbReference>